<feature type="transmembrane region" description="Helical" evidence="23">
    <location>
        <begin position="1510"/>
        <end position="1530"/>
    </location>
</feature>
<dbReference type="PRINTS" id="PR00360">
    <property type="entry name" value="C2DOMAIN"/>
</dbReference>
<evidence type="ECO:0000256" key="5">
    <source>
        <dbReference type="ARBA" id="ARBA00022692"/>
    </source>
</evidence>
<dbReference type="Pfam" id="PF08150">
    <property type="entry name" value="FerB"/>
    <property type="match status" value="1"/>
</dbReference>
<dbReference type="Ensembl" id="ENSGWIT00000039386.1">
    <property type="protein sequence ID" value="ENSGWIP00000036127.1"/>
    <property type="gene ID" value="ENSGWIG00000018414.1"/>
</dbReference>
<feature type="domain" description="C2" evidence="24">
    <location>
        <begin position="29"/>
        <end position="153"/>
    </location>
</feature>
<evidence type="ECO:0000256" key="14">
    <source>
        <dbReference type="ARBA" id="ARBA00023054"/>
    </source>
</evidence>
<dbReference type="GO" id="GO:0007009">
    <property type="term" value="P:plasma membrane organization"/>
    <property type="evidence" value="ECO:0007669"/>
    <property type="project" value="TreeGrafter"/>
</dbReference>
<dbReference type="Proteomes" id="UP000694680">
    <property type="component" value="Chromosome 24"/>
</dbReference>
<evidence type="ECO:0000256" key="21">
    <source>
        <dbReference type="ARBA" id="ARBA00067393"/>
    </source>
</evidence>
<dbReference type="GO" id="GO:0005509">
    <property type="term" value="F:calcium ion binding"/>
    <property type="evidence" value="ECO:0007669"/>
    <property type="project" value="TreeGrafter"/>
</dbReference>
<evidence type="ECO:0000256" key="18">
    <source>
        <dbReference type="ARBA" id="ARBA00037810"/>
    </source>
</evidence>
<dbReference type="InterPro" id="IPR035892">
    <property type="entry name" value="C2_domain_sf"/>
</dbReference>
<name>A0A8C5GWL8_GOUWI</name>
<dbReference type="InterPro" id="IPR037723">
    <property type="entry name" value="C2D_Ferlin"/>
</dbReference>
<evidence type="ECO:0000313" key="26">
    <source>
        <dbReference type="Proteomes" id="UP000694680"/>
    </source>
</evidence>
<evidence type="ECO:0000256" key="16">
    <source>
        <dbReference type="ARBA" id="ARBA00023273"/>
    </source>
</evidence>
<reference evidence="25" key="1">
    <citation type="submission" date="2020-06" db="EMBL/GenBank/DDBJ databases">
        <authorList>
            <consortium name="Wellcome Sanger Institute Data Sharing"/>
        </authorList>
    </citation>
    <scope>NUCLEOTIDE SEQUENCE [LARGE SCALE GENOMIC DNA]</scope>
</reference>
<keyword evidence="26" id="KW-1185">Reference proteome</keyword>
<dbReference type="FunFam" id="2.60.40.150:FF:000054">
    <property type="entry name" value="otoferlin isoform X2"/>
    <property type="match status" value="1"/>
</dbReference>
<dbReference type="CDD" id="cd04018">
    <property type="entry name" value="C2C_Ferlin"/>
    <property type="match status" value="1"/>
</dbReference>
<dbReference type="CDD" id="cd04037">
    <property type="entry name" value="C2E_Ferlin"/>
    <property type="match status" value="1"/>
</dbReference>
<feature type="domain" description="C2" evidence="24">
    <location>
        <begin position="816"/>
        <end position="942"/>
    </location>
</feature>
<evidence type="ECO:0000256" key="8">
    <source>
        <dbReference type="ARBA" id="ARBA00022824"/>
    </source>
</evidence>
<evidence type="ECO:0000256" key="23">
    <source>
        <dbReference type="SAM" id="Phobius"/>
    </source>
</evidence>
<keyword evidence="4" id="KW-1003">Cell membrane</keyword>
<evidence type="ECO:0000256" key="6">
    <source>
        <dbReference type="ARBA" id="ARBA00022723"/>
    </source>
</evidence>
<keyword evidence="10" id="KW-0735">Signal-anchor</keyword>
<evidence type="ECO:0000256" key="13">
    <source>
        <dbReference type="ARBA" id="ARBA00023034"/>
    </source>
</evidence>
<dbReference type="GO" id="GO:0016323">
    <property type="term" value="C:basolateral plasma membrane"/>
    <property type="evidence" value="ECO:0007669"/>
    <property type="project" value="UniProtKB-SubCell"/>
</dbReference>
<dbReference type="Gene3D" id="2.60.40.150">
    <property type="entry name" value="C2 domain"/>
    <property type="match status" value="5"/>
</dbReference>
<evidence type="ECO:0000256" key="12">
    <source>
        <dbReference type="ARBA" id="ARBA00023018"/>
    </source>
</evidence>
<evidence type="ECO:0000256" key="9">
    <source>
        <dbReference type="ARBA" id="ARBA00022837"/>
    </source>
</evidence>
<evidence type="ECO:0000256" key="11">
    <source>
        <dbReference type="ARBA" id="ARBA00022989"/>
    </source>
</evidence>
<dbReference type="InterPro" id="IPR037721">
    <property type="entry name" value="Ferlin"/>
</dbReference>
<feature type="domain" description="C2" evidence="24">
    <location>
        <begin position="1271"/>
        <end position="1422"/>
    </location>
</feature>
<keyword evidence="8" id="KW-0256">Endoplasmic reticulum</keyword>
<keyword evidence="5 23" id="KW-0812">Transmembrane</keyword>
<dbReference type="CDD" id="cd04011">
    <property type="entry name" value="C2B_Ferlin"/>
    <property type="match status" value="1"/>
</dbReference>
<feature type="domain" description="C2" evidence="24">
    <location>
        <begin position="647"/>
        <end position="772"/>
    </location>
</feature>
<dbReference type="SMART" id="SM01201">
    <property type="entry name" value="FerB"/>
    <property type="match status" value="1"/>
</dbReference>
<keyword evidence="15 23" id="KW-0472">Membrane</keyword>
<evidence type="ECO:0000256" key="7">
    <source>
        <dbReference type="ARBA" id="ARBA00022737"/>
    </source>
</evidence>
<dbReference type="InterPro" id="IPR000008">
    <property type="entry name" value="C2_dom"/>
</dbReference>
<dbReference type="InterPro" id="IPR032362">
    <property type="entry name" value="Ferlin_C"/>
</dbReference>
<dbReference type="InterPro" id="IPR037720">
    <property type="entry name" value="C2B_Ferlin"/>
</dbReference>
<dbReference type="Pfam" id="PF08151">
    <property type="entry name" value="FerI"/>
    <property type="match status" value="1"/>
</dbReference>
<dbReference type="InterPro" id="IPR037724">
    <property type="entry name" value="C2E_Ferlin"/>
</dbReference>
<organism evidence="25 26">
    <name type="scientific">Gouania willdenowi</name>
    <name type="common">Blunt-snouted clingfish</name>
    <name type="synonym">Lepadogaster willdenowi</name>
    <dbReference type="NCBI Taxonomy" id="441366"/>
    <lineage>
        <taxon>Eukaryota</taxon>
        <taxon>Metazoa</taxon>
        <taxon>Chordata</taxon>
        <taxon>Craniata</taxon>
        <taxon>Vertebrata</taxon>
        <taxon>Euteleostomi</taxon>
        <taxon>Actinopterygii</taxon>
        <taxon>Neopterygii</taxon>
        <taxon>Teleostei</taxon>
        <taxon>Neoteleostei</taxon>
        <taxon>Acanthomorphata</taxon>
        <taxon>Ovalentaria</taxon>
        <taxon>Blenniimorphae</taxon>
        <taxon>Blenniiformes</taxon>
        <taxon>Gobiesocoidei</taxon>
        <taxon>Gobiesocidae</taxon>
        <taxon>Gobiesocinae</taxon>
        <taxon>Gouania</taxon>
    </lineage>
</organism>
<dbReference type="InterPro" id="IPR037725">
    <property type="entry name" value="C2F_Ferlin"/>
</dbReference>
<dbReference type="SUPFAM" id="SSF49562">
    <property type="entry name" value="C2 domain (Calcium/lipid-binding domain, CaLB)"/>
    <property type="match status" value="6"/>
</dbReference>
<dbReference type="FunFam" id="2.60.40.150:FF:000009">
    <property type="entry name" value="dysferlin isoform X2"/>
    <property type="match status" value="1"/>
</dbReference>
<keyword evidence="14" id="KW-0175">Coiled coil</keyword>
<dbReference type="GO" id="GO:0005789">
    <property type="term" value="C:endoplasmic reticulum membrane"/>
    <property type="evidence" value="ECO:0007669"/>
    <property type="project" value="UniProtKB-SubCell"/>
</dbReference>
<keyword evidence="17" id="KW-0968">Cytoplasmic vesicle</keyword>
<gene>
    <name evidence="25" type="primary">otofa</name>
</gene>
<dbReference type="GO" id="GO:0048787">
    <property type="term" value="C:presynaptic active zone membrane"/>
    <property type="evidence" value="ECO:0007669"/>
    <property type="project" value="TreeGrafter"/>
</dbReference>
<reference evidence="25" key="2">
    <citation type="submission" date="2025-08" db="UniProtKB">
        <authorList>
            <consortium name="Ensembl"/>
        </authorList>
    </citation>
    <scope>IDENTIFICATION</scope>
</reference>
<dbReference type="SMART" id="SM01202">
    <property type="entry name" value="FerI"/>
    <property type="match status" value="1"/>
</dbReference>
<keyword evidence="9" id="KW-0106">Calcium</keyword>
<proteinExistence type="inferred from homology"/>
<feature type="domain" description="C2" evidence="24">
    <location>
        <begin position="192"/>
        <end position="327"/>
    </location>
</feature>
<dbReference type="FunFam" id="2.60.40.150:FF:000034">
    <property type="entry name" value="otoferlin isoform X2"/>
    <property type="match status" value="1"/>
</dbReference>
<dbReference type="CDD" id="cd08374">
    <property type="entry name" value="C2F_Ferlin"/>
    <property type="match status" value="1"/>
</dbReference>
<evidence type="ECO:0000256" key="4">
    <source>
        <dbReference type="ARBA" id="ARBA00022475"/>
    </source>
</evidence>
<comment type="subcellular location">
    <subcellularLocation>
        <location evidence="18">Basolateral cell membrane</location>
        <topology evidence="18">Single-pass type II membrane protein</topology>
    </subcellularLocation>
    <subcellularLocation>
        <location evidence="19">Cytoplasmic vesicle</location>
        <location evidence="19">Secretory vesicle</location>
        <location evidence="19">Synaptic vesicle membrane</location>
        <topology evidence="19">Single-pass type II membrane protein</topology>
    </subcellularLocation>
    <subcellularLocation>
        <location evidence="2">Endoplasmic reticulum membrane</location>
        <topology evidence="2">Single-pass type II membrane protein</topology>
    </subcellularLocation>
    <subcellularLocation>
        <location evidence="1">Golgi apparatus membrane</location>
        <topology evidence="1">Single-pass type II membrane protein</topology>
    </subcellularLocation>
    <subcellularLocation>
        <location evidence="20">Presynaptic cell membrane</location>
        <topology evidence="20">Single-pass type II membrane protein</topology>
    </subcellularLocation>
</comment>
<evidence type="ECO:0000256" key="10">
    <source>
        <dbReference type="ARBA" id="ARBA00022968"/>
    </source>
</evidence>
<evidence type="ECO:0000256" key="2">
    <source>
        <dbReference type="ARBA" id="ARBA00004648"/>
    </source>
</evidence>
<evidence type="ECO:0000259" key="24">
    <source>
        <dbReference type="PROSITE" id="PS50004"/>
    </source>
</evidence>
<dbReference type="InterPro" id="IPR012968">
    <property type="entry name" value="FerIin_dom"/>
</dbReference>
<keyword evidence="16" id="KW-0966">Cell projection</keyword>
<dbReference type="FunFam" id="2.60.40.150:FF:000089">
    <property type="entry name" value="otoferlin isoform X1"/>
    <property type="match status" value="1"/>
</dbReference>
<keyword evidence="13" id="KW-0333">Golgi apparatus</keyword>
<protein>
    <recommendedName>
        <fullName evidence="21">Otoferlin</fullName>
    </recommendedName>
    <alternativeName>
        <fullName evidence="22">Fer-1-like protein 2</fullName>
    </alternativeName>
</protein>
<accession>A0A8C5GWL8</accession>
<dbReference type="PROSITE" id="PS50004">
    <property type="entry name" value="C2"/>
    <property type="match status" value="6"/>
</dbReference>
<dbReference type="Pfam" id="PF22901">
    <property type="entry name" value="dsrm_Ferlin"/>
    <property type="match status" value="1"/>
</dbReference>
<evidence type="ECO:0000256" key="17">
    <source>
        <dbReference type="ARBA" id="ARBA00023329"/>
    </source>
</evidence>
<keyword evidence="12" id="KW-0770">Synapse</keyword>
<evidence type="ECO:0000256" key="22">
    <source>
        <dbReference type="ARBA" id="ARBA00079078"/>
    </source>
</evidence>
<dbReference type="SMART" id="SM00239">
    <property type="entry name" value="C2"/>
    <property type="match status" value="5"/>
</dbReference>
<evidence type="ECO:0000256" key="19">
    <source>
        <dbReference type="ARBA" id="ARBA00060375"/>
    </source>
</evidence>
<dbReference type="Pfam" id="PF00168">
    <property type="entry name" value="C2"/>
    <property type="match status" value="5"/>
</dbReference>
<evidence type="ECO:0000256" key="20">
    <source>
        <dbReference type="ARBA" id="ARBA00060434"/>
    </source>
</evidence>
<evidence type="ECO:0000313" key="25">
    <source>
        <dbReference type="Ensembl" id="ENSGWIP00000036127.1"/>
    </source>
</evidence>
<dbReference type="GO" id="GO:0000139">
    <property type="term" value="C:Golgi membrane"/>
    <property type="evidence" value="ECO:0007669"/>
    <property type="project" value="UniProtKB-SubCell"/>
</dbReference>
<dbReference type="Pfam" id="PF16165">
    <property type="entry name" value="Ferlin_C"/>
    <property type="match status" value="1"/>
</dbReference>
<sequence length="1543" mass="176410">SVDTFDISNSRSKNKYYCITTMFLLVKSQLEGVSASFSVQFDLMHFFLFHQISITVIEARQLIGLNMDPVVCVEIGDDKKYTSMKESTNCPYYNEYFVFDFHVPPDVMFDKIIKLSVIHSKNLLRSGTLVGNFKMDVGTVYSQPEHQFYHKWAILSDPDDITASCKGYIKCDIAVVSKGDNIKTPHKANETDEDDIEGNLLLPEGIPAERQWARFYVKIYRAEGLPKMNTSIMANVKKAFIGENRDLVDPYVQVQFAGQKGKTSVQKSSYEPIWNEQVIFTELFPPLCKRLKVQIRDSDKVNDVAIGSYFIDLRKISNDGDKGFLPTMGPAWVNMYGSTRQYSLIDEHQDLNDGLGEGVSFRARLLLSVAVEILDTTSPEIIGSTEIQVEGVSNISEVRVRPVENPCSRVKEFFLFGSFLEATMIDRKIGDKPITFEITIGSMIFPFLLEYQRRRLYNSNMMDKIADKLVSACIIVLQSCRFVTLANKDLNQPGRTKLDRERLKSCMREMSRLIRTQVKKNTVRDKLKLVQNFLQRLRFLADEPQHSIPDVFVWMMSNNKRIAYARIPSKDILYSTVDEETGKDCGKVKAVFLKLPGKKGFGPAGWTVQAKLELYLWLGLNKQRKEFLSGLPNGFEEIKAAKSGSGPHFAPPVSLVYNMKQVFQLRAHMYQARSLFAADSSGLSDPFARVFFSTHSQVTEILSETLCPTWDQLLVFDDVELFGEASELRDDPPIIVVEIYDQDTVGKAEFIGRTFAKPTIKMCDEHYGPPRFPPQLEYYQIYRGNSTAGELLAAFELLQVNRADLPPLEQPTDSERGPILPVPLGIRPVLSRYRIEVLFWGLRDLKRINLAQVDRPRVDIECAGRGVQSVLIQNYKKNPNFSTLVKWFEVDLPENELLHPPLNIRVVDCRAFGRYTLVGSHAVSSLRRFIYSAPDKTSNNWATAGEKTDLTECKTVRMWLTRAATKRNKPTCVVLFIRLCWHVQVFNKELETEFGMFEDWLHTFNLYRGKAGDDDEHAFDDDRIVGRFKGSLCMYKVPLSEEITKEAGFDPNMGMFQSIPHNDPIHVLVRVYVVRATELHPADINGKADPYVVIKLGKSEVKDKENYISKQLNPVFGKSFDIEATFPMESMLTVSVYDWDLVGTDDLIGETKIDLENRFYSKFRATCGISSQYSVHGYNIWRDPLKPSQILAKLCKESKIDAPQYGPGGKVKVKQTEEHLALAVLNHWEEIPRVGCKLVPEHVETRPLLNPDKPGIEQGRIEMWVDMFPMDMPAPGPALDISPRKPKRYELRVVIWNTDEVILEDDDYFTGEKSSDIFVRGWLKGHQEDKQDTDVHYHSLTGEGNFNWRFVFPFDYLMAEEKIVISKKESMFSWDETEYKIPPRLTLQVWDADHFSADDFLGAIELDLNRFPRGAKTAKQCTLAMIQNEHELPTISIFKQKRVKGWWPFAGKVEAELHLVTAEEAEKSPVGLGRNEPDPLEKPNRPDTTFLWFLSPLKAIRYLVCNRYKWLIIKIVLALLLLIMVGLFLYSMPGYLVKKLLGA</sequence>
<evidence type="ECO:0000256" key="1">
    <source>
        <dbReference type="ARBA" id="ARBA00004323"/>
    </source>
</evidence>
<dbReference type="FunFam" id="2.60.40.150:FF:000081">
    <property type="entry name" value="otoferlin isoform X1"/>
    <property type="match status" value="1"/>
</dbReference>
<dbReference type="GO" id="GO:0035612">
    <property type="term" value="F:AP-2 adaptor complex binding"/>
    <property type="evidence" value="ECO:0007669"/>
    <property type="project" value="TreeGrafter"/>
</dbReference>
<evidence type="ECO:0000256" key="15">
    <source>
        <dbReference type="ARBA" id="ARBA00023136"/>
    </source>
</evidence>
<keyword evidence="7" id="KW-0677">Repeat</keyword>
<dbReference type="InterPro" id="IPR012561">
    <property type="entry name" value="Ferlin_B-domain"/>
</dbReference>
<dbReference type="PANTHER" id="PTHR12546">
    <property type="entry name" value="FER-1-LIKE"/>
    <property type="match status" value="1"/>
</dbReference>
<evidence type="ECO:0000256" key="3">
    <source>
        <dbReference type="ARBA" id="ARBA00007561"/>
    </source>
</evidence>
<keyword evidence="6" id="KW-0479">Metal-binding</keyword>
<feature type="domain" description="C2" evidence="24">
    <location>
        <begin position="1050"/>
        <end position="1168"/>
    </location>
</feature>
<comment type="similarity">
    <text evidence="3">Belongs to the ferlin family.</text>
</comment>
<keyword evidence="11 23" id="KW-1133">Transmembrane helix</keyword>
<dbReference type="InterPro" id="IPR037722">
    <property type="entry name" value="C2C_Ferlin"/>
</dbReference>
<dbReference type="CDD" id="cd04017">
    <property type="entry name" value="C2D_Ferlin"/>
    <property type="match status" value="1"/>
</dbReference>
<dbReference type="GO" id="GO:0030672">
    <property type="term" value="C:synaptic vesicle membrane"/>
    <property type="evidence" value="ECO:0007669"/>
    <property type="project" value="UniProtKB-SubCell"/>
</dbReference>
<dbReference type="InterPro" id="IPR055072">
    <property type="entry name" value="Ferlin_DSRM"/>
</dbReference>
<dbReference type="PANTHER" id="PTHR12546:SF32">
    <property type="entry name" value="OTOFERLIN"/>
    <property type="match status" value="1"/>
</dbReference>
<dbReference type="GO" id="GO:0016082">
    <property type="term" value="P:synaptic vesicle priming"/>
    <property type="evidence" value="ECO:0007669"/>
    <property type="project" value="TreeGrafter"/>
</dbReference>
<reference evidence="25" key="3">
    <citation type="submission" date="2025-09" db="UniProtKB">
        <authorList>
            <consortium name="Ensembl"/>
        </authorList>
    </citation>
    <scope>IDENTIFICATION</scope>
</reference>